<evidence type="ECO:0000256" key="4">
    <source>
        <dbReference type="ARBA" id="ARBA00022723"/>
    </source>
</evidence>
<comment type="caution">
    <text evidence="12">The sequence shown here is derived from an EMBL/GenBank/DDBJ whole genome shotgun (WGS) entry which is preliminary data.</text>
</comment>
<feature type="transmembrane region" description="Helical" evidence="9">
    <location>
        <begin position="331"/>
        <end position="349"/>
    </location>
</feature>
<evidence type="ECO:0000313" key="13">
    <source>
        <dbReference type="Proteomes" id="UP001296943"/>
    </source>
</evidence>
<evidence type="ECO:0000313" key="12">
    <source>
        <dbReference type="EMBL" id="MBM7570554.1"/>
    </source>
</evidence>
<keyword evidence="3 9" id="KW-0812">Transmembrane</keyword>
<keyword evidence="2" id="KW-1003">Cell membrane</keyword>
<feature type="transmembrane region" description="Helical" evidence="9">
    <location>
        <begin position="427"/>
        <end position="448"/>
    </location>
</feature>
<gene>
    <name evidence="12" type="ORF">JOC48_001032</name>
</gene>
<feature type="domain" description="CopC" evidence="10">
    <location>
        <begin position="139"/>
        <end position="214"/>
    </location>
</feature>
<organism evidence="12 13">
    <name type="scientific">Aquibacillus albus</name>
    <dbReference type="NCBI Taxonomy" id="1168171"/>
    <lineage>
        <taxon>Bacteria</taxon>
        <taxon>Bacillati</taxon>
        <taxon>Bacillota</taxon>
        <taxon>Bacilli</taxon>
        <taxon>Bacillales</taxon>
        <taxon>Bacillaceae</taxon>
        <taxon>Aquibacillus</taxon>
    </lineage>
</organism>
<dbReference type="SUPFAM" id="SSF81296">
    <property type="entry name" value="E set domains"/>
    <property type="match status" value="2"/>
</dbReference>
<protein>
    <submittedName>
        <fullName evidence="12">Copper transport protein</fullName>
    </submittedName>
</protein>
<feature type="domain" description="Copper resistance protein D" evidence="11">
    <location>
        <begin position="422"/>
        <end position="517"/>
    </location>
</feature>
<dbReference type="Gene3D" id="2.60.40.1220">
    <property type="match status" value="2"/>
</dbReference>
<evidence type="ECO:0000256" key="2">
    <source>
        <dbReference type="ARBA" id="ARBA00022475"/>
    </source>
</evidence>
<dbReference type="PANTHER" id="PTHR34820">
    <property type="entry name" value="INNER MEMBRANE PROTEIN YEBZ"/>
    <property type="match status" value="1"/>
</dbReference>
<dbReference type="InterPro" id="IPR014755">
    <property type="entry name" value="Cu-Rt/internalin_Ig-like"/>
</dbReference>
<keyword evidence="4" id="KW-0479">Metal-binding</keyword>
<evidence type="ECO:0000256" key="1">
    <source>
        <dbReference type="ARBA" id="ARBA00004651"/>
    </source>
</evidence>
<keyword evidence="8 9" id="KW-0472">Membrane</keyword>
<evidence type="ECO:0000256" key="3">
    <source>
        <dbReference type="ARBA" id="ARBA00022692"/>
    </source>
</evidence>
<dbReference type="InterPro" id="IPR014756">
    <property type="entry name" value="Ig_E-set"/>
</dbReference>
<feature type="domain" description="CopC" evidence="10">
    <location>
        <begin position="30"/>
        <end position="126"/>
    </location>
</feature>
<dbReference type="Pfam" id="PF04234">
    <property type="entry name" value="CopC"/>
    <property type="match status" value="2"/>
</dbReference>
<keyword evidence="7" id="KW-0186">Copper</keyword>
<dbReference type="RefSeq" id="WP_204497982.1">
    <property type="nucleotide sequence ID" value="NZ_JAFBDR010000004.1"/>
</dbReference>
<evidence type="ECO:0000256" key="6">
    <source>
        <dbReference type="ARBA" id="ARBA00022989"/>
    </source>
</evidence>
<sequence length="636" mass="72260">MFYIIQRISLLLIIAVATNFTMFSTLAEAHSSLKETYPEGNAVLEKSPSEIQVWFQDPVVIHGDSIKVMDSKGKEIPTRKSELDPEDKRHIVTKLEEELEAGKYKVKINVIAQDGFVVEEAFTFSVDGEKKESEYKQLELVESNVSDGKIYNEAPNQIDLGFNQPAEITAFGIFDDNYQPIATEQAKINEENPNHIKVPVKEKLDPGTYQITWYASPINKEDSPVQRDRVGVFYFAVDEFSSMRPVGDTQNTIDTDTFSFSFGLKQMAYWLTFIGLTVLFGLAWFDTVIYKNIRRVKIDRLFYLLSVIGIILLILHHRLDLSGLHLKDFFAIKFVWIPILQIILITLGICLRTLRVVMIGLALLLWPFMIGHASYPRYGGYVTMTVNVIHILAAGIWMGGLVALLLKPKHQDSQEWFKKVGPSFSKWAVTSVILIIFSGVWMSAKFLPSFSWISLMESEWGRALIIKVTLFLVLLMIGYIQRKIVKQMKRKIIHSFFKRVRTEIIYGVLVFFFAASLVAANPSAAEQGVYEEPVERQDDLELNVEIAPLEMGLNTITLDFANNPDIKNVAVELSMPPNWRIKVNAFKVDEGLYKLTGNLLHAAGTINMKVNVTLDNGKVIEIPYRIVVPGEIRFNE</sequence>
<feature type="transmembrane region" description="Helical" evidence="9">
    <location>
        <begin position="356"/>
        <end position="375"/>
    </location>
</feature>
<dbReference type="InterPro" id="IPR008457">
    <property type="entry name" value="Cu-R_CopD_dom"/>
</dbReference>
<evidence type="ECO:0000256" key="9">
    <source>
        <dbReference type="SAM" id="Phobius"/>
    </source>
</evidence>
<evidence type="ECO:0000256" key="5">
    <source>
        <dbReference type="ARBA" id="ARBA00022729"/>
    </source>
</evidence>
<name>A0ABS2MXG4_9BACI</name>
<dbReference type="Proteomes" id="UP001296943">
    <property type="component" value="Unassembled WGS sequence"/>
</dbReference>
<evidence type="ECO:0000259" key="10">
    <source>
        <dbReference type="Pfam" id="PF04234"/>
    </source>
</evidence>
<feature type="transmembrane region" description="Helical" evidence="9">
    <location>
        <begin position="267"/>
        <end position="289"/>
    </location>
</feature>
<evidence type="ECO:0000256" key="8">
    <source>
        <dbReference type="ARBA" id="ARBA00023136"/>
    </source>
</evidence>
<keyword evidence="6 9" id="KW-1133">Transmembrane helix</keyword>
<comment type="subcellular location">
    <subcellularLocation>
        <location evidence="1">Cell membrane</location>
        <topology evidence="1">Multi-pass membrane protein</topology>
    </subcellularLocation>
</comment>
<keyword evidence="13" id="KW-1185">Reference proteome</keyword>
<dbReference type="PANTHER" id="PTHR34820:SF4">
    <property type="entry name" value="INNER MEMBRANE PROTEIN YEBZ"/>
    <property type="match status" value="1"/>
</dbReference>
<feature type="transmembrane region" description="Helical" evidence="9">
    <location>
        <begin position="381"/>
        <end position="406"/>
    </location>
</feature>
<dbReference type="InterPro" id="IPR032694">
    <property type="entry name" value="CopC/D"/>
</dbReference>
<feature type="transmembrane region" description="Helical" evidence="9">
    <location>
        <begin position="301"/>
        <end position="319"/>
    </location>
</feature>
<reference evidence="12 13" key="1">
    <citation type="submission" date="2021-01" db="EMBL/GenBank/DDBJ databases">
        <title>Genomic Encyclopedia of Type Strains, Phase IV (KMG-IV): sequencing the most valuable type-strain genomes for metagenomic binning, comparative biology and taxonomic classification.</title>
        <authorList>
            <person name="Goeker M."/>
        </authorList>
    </citation>
    <scope>NUCLEOTIDE SEQUENCE [LARGE SCALE GENOMIC DNA]</scope>
    <source>
        <strain evidence="12 13">DSM 23711</strain>
    </source>
</reference>
<feature type="transmembrane region" description="Helical" evidence="9">
    <location>
        <begin position="460"/>
        <end position="480"/>
    </location>
</feature>
<evidence type="ECO:0000259" key="11">
    <source>
        <dbReference type="Pfam" id="PF05425"/>
    </source>
</evidence>
<evidence type="ECO:0000256" key="7">
    <source>
        <dbReference type="ARBA" id="ARBA00023008"/>
    </source>
</evidence>
<keyword evidence="5" id="KW-0732">Signal</keyword>
<accession>A0ABS2MXG4</accession>
<dbReference type="InterPro" id="IPR007348">
    <property type="entry name" value="CopC_dom"/>
</dbReference>
<dbReference type="EMBL" id="JAFBDR010000004">
    <property type="protein sequence ID" value="MBM7570554.1"/>
    <property type="molecule type" value="Genomic_DNA"/>
</dbReference>
<feature type="transmembrane region" description="Helical" evidence="9">
    <location>
        <begin position="500"/>
        <end position="520"/>
    </location>
</feature>
<proteinExistence type="predicted"/>
<dbReference type="Pfam" id="PF05425">
    <property type="entry name" value="CopD"/>
    <property type="match status" value="1"/>
</dbReference>